<accession>A0A413RQ29</accession>
<gene>
    <name evidence="4" type="ORF">D1825_02975</name>
</gene>
<keyword evidence="5" id="KW-1185">Reference proteome</keyword>
<evidence type="ECO:0000313" key="4">
    <source>
        <dbReference type="EMBL" id="RHA44092.1"/>
    </source>
</evidence>
<dbReference type="EMBL" id="QWKP01000117">
    <property type="protein sequence ID" value="RHA44092.1"/>
    <property type="molecule type" value="Genomic_DNA"/>
</dbReference>
<dbReference type="InterPro" id="IPR036629">
    <property type="entry name" value="YjbJ_sf"/>
</dbReference>
<feature type="compositionally biased region" description="Basic and acidic residues" evidence="2">
    <location>
        <begin position="46"/>
        <end position="64"/>
    </location>
</feature>
<feature type="compositionally biased region" description="Basic and acidic residues" evidence="2">
    <location>
        <begin position="1"/>
        <end position="20"/>
    </location>
</feature>
<dbReference type="InterPro" id="IPR008462">
    <property type="entry name" value="CsbD"/>
</dbReference>
<comment type="caution">
    <text evidence="4">The sequence shown here is derived from an EMBL/GenBank/DDBJ whole genome shotgun (WGS) entry which is preliminary data.</text>
</comment>
<feature type="region of interest" description="Disordered" evidence="2">
    <location>
        <begin position="1"/>
        <end position="64"/>
    </location>
</feature>
<evidence type="ECO:0000313" key="5">
    <source>
        <dbReference type="Proteomes" id="UP000283374"/>
    </source>
</evidence>
<evidence type="ECO:0000256" key="1">
    <source>
        <dbReference type="ARBA" id="ARBA00009129"/>
    </source>
</evidence>
<comment type="similarity">
    <text evidence="1">Belongs to the UPF0337 (CsbD) family.</text>
</comment>
<sequence>MGLDDKIKHGAEEAKGKVKEGVGNATNNDDLAAEGKGDQASADVKQAGDKVGDAAHDAKDAFKH</sequence>
<dbReference type="Pfam" id="PF05532">
    <property type="entry name" value="CsbD"/>
    <property type="match status" value="1"/>
</dbReference>
<dbReference type="RefSeq" id="WP_118765993.1">
    <property type="nucleotide sequence ID" value="NZ_QWKP01000117.1"/>
</dbReference>
<dbReference type="Proteomes" id="UP000283374">
    <property type="component" value="Unassembled WGS sequence"/>
</dbReference>
<dbReference type="Gene3D" id="1.10.1470.10">
    <property type="entry name" value="YjbJ"/>
    <property type="match status" value="1"/>
</dbReference>
<reference evidence="4 5" key="1">
    <citation type="submission" date="2018-08" db="EMBL/GenBank/DDBJ databases">
        <title>Cellulomonas rhizosphaerae sp. nov., a novel actinomycete isolated from soil.</title>
        <authorList>
            <person name="Tian Y."/>
        </authorList>
    </citation>
    <scope>NUCLEOTIDE SEQUENCE [LARGE SCALE GENOMIC DNA]</scope>
    <source>
        <strain evidence="4 5">NEAU-TCZ24</strain>
    </source>
</reference>
<dbReference type="OrthoDB" id="2143260at2"/>
<dbReference type="SUPFAM" id="SSF69047">
    <property type="entry name" value="Hypothetical protein YjbJ"/>
    <property type="match status" value="1"/>
</dbReference>
<proteinExistence type="inferred from homology"/>
<feature type="domain" description="CsbD-like" evidence="3">
    <location>
        <begin position="5"/>
        <end position="57"/>
    </location>
</feature>
<dbReference type="AlphaFoldDB" id="A0A413RQ29"/>
<protein>
    <submittedName>
        <fullName evidence="4">CsbD family protein</fullName>
    </submittedName>
</protein>
<evidence type="ECO:0000256" key="2">
    <source>
        <dbReference type="SAM" id="MobiDB-lite"/>
    </source>
</evidence>
<evidence type="ECO:0000259" key="3">
    <source>
        <dbReference type="Pfam" id="PF05532"/>
    </source>
</evidence>
<name>A0A413RQ29_9CELL</name>
<organism evidence="4 5">
    <name type="scientific">Cellulomonas rhizosphaerae</name>
    <dbReference type="NCBI Taxonomy" id="2293719"/>
    <lineage>
        <taxon>Bacteria</taxon>
        <taxon>Bacillati</taxon>
        <taxon>Actinomycetota</taxon>
        <taxon>Actinomycetes</taxon>
        <taxon>Micrococcales</taxon>
        <taxon>Cellulomonadaceae</taxon>
        <taxon>Cellulomonas</taxon>
    </lineage>
</organism>